<evidence type="ECO:0000259" key="1">
    <source>
        <dbReference type="Pfam" id="PF13472"/>
    </source>
</evidence>
<organism evidence="2 3">
    <name type="scientific">Hymenobacter volaticus</name>
    <dbReference type="NCBI Taxonomy" id="2932254"/>
    <lineage>
        <taxon>Bacteria</taxon>
        <taxon>Pseudomonadati</taxon>
        <taxon>Bacteroidota</taxon>
        <taxon>Cytophagia</taxon>
        <taxon>Cytophagales</taxon>
        <taxon>Hymenobacteraceae</taxon>
        <taxon>Hymenobacter</taxon>
    </lineage>
</organism>
<keyword evidence="3" id="KW-1185">Reference proteome</keyword>
<protein>
    <submittedName>
        <fullName evidence="2">GDSL-type esterase/lipase family protein</fullName>
    </submittedName>
</protein>
<dbReference type="InterPro" id="IPR013830">
    <property type="entry name" value="SGNH_hydro"/>
</dbReference>
<gene>
    <name evidence="2" type="ORF">MUN86_02260</name>
</gene>
<dbReference type="Proteomes" id="UP000830401">
    <property type="component" value="Chromosome"/>
</dbReference>
<dbReference type="PANTHER" id="PTHR30383">
    <property type="entry name" value="THIOESTERASE 1/PROTEASE 1/LYSOPHOSPHOLIPASE L1"/>
    <property type="match status" value="1"/>
</dbReference>
<evidence type="ECO:0000313" key="3">
    <source>
        <dbReference type="Proteomes" id="UP000830401"/>
    </source>
</evidence>
<proteinExistence type="predicted"/>
<reference evidence="2" key="1">
    <citation type="submission" date="2022-04" db="EMBL/GenBank/DDBJ databases">
        <title>Hymenobacter sp. isolated from the air.</title>
        <authorList>
            <person name="Won M."/>
            <person name="Lee C.-M."/>
            <person name="Woen H.-Y."/>
            <person name="Kwon S.-W."/>
        </authorList>
    </citation>
    <scope>NUCLEOTIDE SEQUENCE</scope>
    <source>
        <strain evidence="2">5420S-77</strain>
    </source>
</reference>
<dbReference type="SUPFAM" id="SSF52266">
    <property type="entry name" value="SGNH hydrolase"/>
    <property type="match status" value="1"/>
</dbReference>
<dbReference type="PANTHER" id="PTHR30383:SF5">
    <property type="entry name" value="SGNH HYDROLASE-TYPE ESTERASE DOMAIN-CONTAINING PROTEIN"/>
    <property type="match status" value="1"/>
</dbReference>
<dbReference type="InterPro" id="IPR051532">
    <property type="entry name" value="Ester_Hydrolysis_Enzymes"/>
</dbReference>
<dbReference type="InterPro" id="IPR036514">
    <property type="entry name" value="SGNH_hydro_sf"/>
</dbReference>
<dbReference type="Gene3D" id="3.40.50.1110">
    <property type="entry name" value="SGNH hydrolase"/>
    <property type="match status" value="1"/>
</dbReference>
<dbReference type="EMBL" id="CP095061">
    <property type="protein sequence ID" value="UOQ66768.1"/>
    <property type="molecule type" value="Genomic_DNA"/>
</dbReference>
<evidence type="ECO:0000313" key="2">
    <source>
        <dbReference type="EMBL" id="UOQ66768.1"/>
    </source>
</evidence>
<dbReference type="RefSeq" id="WP_245121207.1">
    <property type="nucleotide sequence ID" value="NZ_CP095061.1"/>
</dbReference>
<accession>A0ABY4G7J7</accession>
<dbReference type="Pfam" id="PF13472">
    <property type="entry name" value="Lipase_GDSL_2"/>
    <property type="match status" value="1"/>
</dbReference>
<name>A0ABY4G7J7_9BACT</name>
<sequence>MWKTLATDFKGRPVLNRAFGGSRFPDAIQLFDKLVVRYRPRQVILYEGDNDIGAGATPAQVYDSFLQFEKLMREKLPEAELVFVSIKPSIARWALYPKMQEANSLIKQYIEAHPQRLRFADVGKPMLGPNGQPRSDLYVEDGLHMTPAGYEIWTRVLRPYLKK</sequence>
<feature type="domain" description="SGNH hydrolase-type esterase" evidence="1">
    <location>
        <begin position="5"/>
        <end position="152"/>
    </location>
</feature>